<sequence length="231" mass="26402">MDLGKSSLFSVSFFSLYQLKLSSESFLTRISQCFAERKPKIEPIEGHSDNDSDDIGLDGIKLCRSLMDFKNVTSFEDFIVVVNGLIINELLPKHIQKKYYDLCCSQNSYLHDHLLPGLNCKLVCGIICETIKIADAIRAAKLTTTQHSFQTWNKTLISLEGLGMKVGFLRARLEQFMNLSLKSKRYQEAKLEQANLQEEKRKFEAKLDQVTKAQEARVDQILFQEVAKAPW</sequence>
<proteinExistence type="predicted"/>
<dbReference type="Proteomes" id="UP000187203">
    <property type="component" value="Unassembled WGS sequence"/>
</dbReference>
<gene>
    <name evidence="2" type="ORF">COLO4_30551</name>
</gene>
<protein>
    <submittedName>
        <fullName evidence="2">Uncharacterized protein</fullName>
    </submittedName>
</protein>
<organism evidence="2 3">
    <name type="scientific">Corchorus olitorius</name>
    <dbReference type="NCBI Taxonomy" id="93759"/>
    <lineage>
        <taxon>Eukaryota</taxon>
        <taxon>Viridiplantae</taxon>
        <taxon>Streptophyta</taxon>
        <taxon>Embryophyta</taxon>
        <taxon>Tracheophyta</taxon>
        <taxon>Spermatophyta</taxon>
        <taxon>Magnoliopsida</taxon>
        <taxon>eudicotyledons</taxon>
        <taxon>Gunneridae</taxon>
        <taxon>Pentapetalae</taxon>
        <taxon>rosids</taxon>
        <taxon>malvids</taxon>
        <taxon>Malvales</taxon>
        <taxon>Malvaceae</taxon>
        <taxon>Grewioideae</taxon>
        <taxon>Apeibeae</taxon>
        <taxon>Corchorus</taxon>
    </lineage>
</organism>
<reference evidence="3" key="1">
    <citation type="submission" date="2013-09" db="EMBL/GenBank/DDBJ databases">
        <title>Corchorus olitorius genome sequencing.</title>
        <authorList>
            <person name="Alam M."/>
            <person name="Haque M.S."/>
            <person name="Islam M.S."/>
            <person name="Emdad E.M."/>
            <person name="Islam M.M."/>
            <person name="Ahmed B."/>
            <person name="Halim A."/>
            <person name="Hossen Q.M.M."/>
            <person name="Hossain M.Z."/>
            <person name="Ahmed R."/>
            <person name="Khan M.M."/>
            <person name="Islam R."/>
            <person name="Rashid M.M."/>
            <person name="Khan S.A."/>
            <person name="Rahman M.S."/>
            <person name="Alam M."/>
            <person name="Yahiya A.S."/>
            <person name="Khan M.S."/>
            <person name="Azam M.S."/>
            <person name="Haque T."/>
            <person name="Lashkar M.Z.H."/>
            <person name="Akhand A.I."/>
            <person name="Morshed G."/>
            <person name="Roy S."/>
            <person name="Uddin K.S."/>
            <person name="Rabeya T."/>
            <person name="Hossain A.S."/>
            <person name="Chowdhury A."/>
            <person name="Snigdha A.R."/>
            <person name="Mortoza M.S."/>
            <person name="Matin S.A."/>
            <person name="Hoque S.M.E."/>
            <person name="Islam M.K."/>
            <person name="Roy D.K."/>
            <person name="Haider R."/>
            <person name="Moosa M.M."/>
            <person name="Elias S.M."/>
            <person name="Hasan A.M."/>
            <person name="Jahan S."/>
            <person name="Shafiuddin M."/>
            <person name="Mahmood N."/>
            <person name="Shommy N.S."/>
        </authorList>
    </citation>
    <scope>NUCLEOTIDE SEQUENCE [LARGE SCALE GENOMIC DNA]</scope>
    <source>
        <strain evidence="3">cv. O-4</strain>
    </source>
</reference>
<dbReference type="STRING" id="93759.A0A1R3H866"/>
<evidence type="ECO:0000313" key="3">
    <source>
        <dbReference type="Proteomes" id="UP000187203"/>
    </source>
</evidence>
<dbReference type="AlphaFoldDB" id="A0A1R3H866"/>
<keyword evidence="3" id="KW-1185">Reference proteome</keyword>
<evidence type="ECO:0000313" key="2">
    <source>
        <dbReference type="EMBL" id="OMO66473.1"/>
    </source>
</evidence>
<accession>A0A1R3H866</accession>
<keyword evidence="1" id="KW-0175">Coiled coil</keyword>
<evidence type="ECO:0000256" key="1">
    <source>
        <dbReference type="SAM" id="Coils"/>
    </source>
</evidence>
<dbReference type="EMBL" id="AWUE01020750">
    <property type="protein sequence ID" value="OMO66473.1"/>
    <property type="molecule type" value="Genomic_DNA"/>
</dbReference>
<feature type="coiled-coil region" evidence="1">
    <location>
        <begin position="179"/>
        <end position="216"/>
    </location>
</feature>
<comment type="caution">
    <text evidence="2">The sequence shown here is derived from an EMBL/GenBank/DDBJ whole genome shotgun (WGS) entry which is preliminary data.</text>
</comment>
<dbReference type="OrthoDB" id="1909330at2759"/>
<name>A0A1R3H866_9ROSI</name>